<evidence type="ECO:0000313" key="1">
    <source>
        <dbReference type="EMBL" id="KAK1459565.1"/>
    </source>
</evidence>
<evidence type="ECO:0000313" key="2">
    <source>
        <dbReference type="Proteomes" id="UP001239795"/>
    </source>
</evidence>
<protein>
    <submittedName>
        <fullName evidence="1">Uncharacterized protein</fullName>
    </submittedName>
</protein>
<sequence length="64" mass="6798">MDTAGPDTTKNESNQCPHDIVDTVYEGEGSSFVITAAPPRHDALPKGGCFQYTTGATGRWVSLV</sequence>
<keyword evidence="2" id="KW-1185">Reference proteome</keyword>
<comment type="caution">
    <text evidence="1">The sequence shown here is derived from an EMBL/GenBank/DDBJ whole genome shotgun (WGS) entry which is preliminary data.</text>
</comment>
<dbReference type="Proteomes" id="UP001239795">
    <property type="component" value="Unassembled WGS sequence"/>
</dbReference>
<dbReference type="EMBL" id="MLGG01000013">
    <property type="protein sequence ID" value="KAK1459565.1"/>
    <property type="molecule type" value="Genomic_DNA"/>
</dbReference>
<gene>
    <name evidence="1" type="ORF">CMEL01_02564</name>
</gene>
<reference evidence="1 2" key="1">
    <citation type="submission" date="2016-10" db="EMBL/GenBank/DDBJ databases">
        <title>The genome sequence of Colletotrichum fioriniae PJ7.</title>
        <authorList>
            <person name="Baroncelli R."/>
        </authorList>
    </citation>
    <scope>NUCLEOTIDE SEQUENCE [LARGE SCALE GENOMIC DNA]</scope>
    <source>
        <strain evidence="1">Col 31</strain>
    </source>
</reference>
<dbReference type="AlphaFoldDB" id="A0AAI9XT79"/>
<accession>A0AAI9XT79</accession>
<organism evidence="1 2">
    <name type="scientific">Colletotrichum melonis</name>
    <dbReference type="NCBI Taxonomy" id="1209925"/>
    <lineage>
        <taxon>Eukaryota</taxon>
        <taxon>Fungi</taxon>
        <taxon>Dikarya</taxon>
        <taxon>Ascomycota</taxon>
        <taxon>Pezizomycotina</taxon>
        <taxon>Sordariomycetes</taxon>
        <taxon>Hypocreomycetidae</taxon>
        <taxon>Glomerellales</taxon>
        <taxon>Glomerellaceae</taxon>
        <taxon>Colletotrichum</taxon>
        <taxon>Colletotrichum acutatum species complex</taxon>
    </lineage>
</organism>
<proteinExistence type="predicted"/>
<name>A0AAI9XT79_9PEZI</name>